<dbReference type="SUPFAM" id="SSF55124">
    <property type="entry name" value="Nitrite/Sulfite reductase N-terminal domain-like"/>
    <property type="match status" value="1"/>
</dbReference>
<dbReference type="Pfam" id="PF03460">
    <property type="entry name" value="NIR_SIR_ferr"/>
    <property type="match status" value="1"/>
</dbReference>
<dbReference type="InterPro" id="IPR045169">
    <property type="entry name" value="NO2/SO3_Rdtase_4Fe4S_prot"/>
</dbReference>
<proteinExistence type="inferred from homology"/>
<keyword evidence="3" id="KW-0349">Heme</keyword>
<dbReference type="InterPro" id="IPR036136">
    <property type="entry name" value="Nit/Sulf_reduc_fer-like_dom_sf"/>
</dbReference>
<comment type="similarity">
    <text evidence="1">Belongs to the nitrite and sulfite reductase 4Fe-4S domain family.</text>
</comment>
<keyword evidence="2" id="KW-0004">4Fe-4S</keyword>
<dbReference type="SUPFAM" id="SSF56014">
    <property type="entry name" value="Nitrite and sulphite reductase 4Fe-4S domain-like"/>
    <property type="match status" value="1"/>
</dbReference>
<dbReference type="PANTHER" id="PTHR11493">
    <property type="entry name" value="SULFITE REDUCTASE [NADPH] SUBUNIT BETA-RELATED"/>
    <property type="match status" value="1"/>
</dbReference>
<comment type="caution">
    <text evidence="9">The sequence shown here is derived from an EMBL/GenBank/DDBJ whole genome shotgun (WGS) entry which is preliminary data.</text>
</comment>
<dbReference type="InterPro" id="IPR005117">
    <property type="entry name" value="NiRdtase/SiRdtase_haem-b_fer"/>
</dbReference>
<dbReference type="InterPro" id="IPR006067">
    <property type="entry name" value="NO2/SO3_Rdtase_4Fe4S_dom"/>
</dbReference>
<dbReference type="InterPro" id="IPR017900">
    <property type="entry name" value="4Fe4S_Fe_S_CS"/>
</dbReference>
<dbReference type="RefSeq" id="WP_318797681.1">
    <property type="nucleotide sequence ID" value="NZ_JARUJP010000007.1"/>
</dbReference>
<name>A0ABU4JSR8_9CLOT</name>
<evidence type="ECO:0000256" key="7">
    <source>
        <dbReference type="ARBA" id="ARBA00023014"/>
    </source>
</evidence>
<dbReference type="Pfam" id="PF00037">
    <property type="entry name" value="Fer4"/>
    <property type="match status" value="2"/>
</dbReference>
<dbReference type="PANTHER" id="PTHR11493:SF54">
    <property type="entry name" value="ANAEROBIC SULFITE REDUCTASE SUBUNIT C"/>
    <property type="match status" value="1"/>
</dbReference>
<dbReference type="Pfam" id="PF01077">
    <property type="entry name" value="NIR_SIR"/>
    <property type="match status" value="1"/>
</dbReference>
<keyword evidence="10" id="KW-1185">Reference proteome</keyword>
<keyword evidence="4" id="KW-0479">Metal-binding</keyword>
<dbReference type="PROSITE" id="PS51379">
    <property type="entry name" value="4FE4S_FER_2"/>
    <property type="match status" value="2"/>
</dbReference>
<dbReference type="InterPro" id="IPR006066">
    <property type="entry name" value="NO2/SO3_Rdtase_FeS/sirohaem_BS"/>
</dbReference>
<dbReference type="Gene3D" id="3.30.70.20">
    <property type="match status" value="1"/>
</dbReference>
<accession>A0ABU4JSR8</accession>
<dbReference type="InterPro" id="IPR045854">
    <property type="entry name" value="NO2/SO3_Rdtase_4Fe4S_sf"/>
</dbReference>
<evidence type="ECO:0000313" key="10">
    <source>
        <dbReference type="Proteomes" id="UP001281656"/>
    </source>
</evidence>
<sequence length="284" mass="31738">MNKKEIAELKLQGYLQQQDQEYFSVRVISNAGTMTAVQMIRIAEISQKYGRGNMGFTSRMCVEIPWIKYEDIEAVKKEMEDAGLCTGGTGLKVEPIVACKGTVCSYGLIDTQDLCRKLHEKHFEKDLPAKFKIGVVGCPNNCVKAPINDLGFMGQRIPMVLEDKCKGCQLCLRDCPVKAIEKVGNIVQVDYDKCIHCGRCIRVCPFKAMAAEKEGVAVFIGGKFGRKHRIGDRIDNIFSLEDAERIADKVIAYYNEKGNPGERLGNTIDRIGLENVRRAVFGEE</sequence>
<dbReference type="InterPro" id="IPR017896">
    <property type="entry name" value="4Fe4S_Fe-S-bd"/>
</dbReference>
<evidence type="ECO:0000256" key="5">
    <source>
        <dbReference type="ARBA" id="ARBA00023002"/>
    </source>
</evidence>
<evidence type="ECO:0000256" key="2">
    <source>
        <dbReference type="ARBA" id="ARBA00022485"/>
    </source>
</evidence>
<keyword evidence="7" id="KW-0411">Iron-sulfur</keyword>
<dbReference type="EMBL" id="JARUJP010000007">
    <property type="protein sequence ID" value="MDW8800993.1"/>
    <property type="molecule type" value="Genomic_DNA"/>
</dbReference>
<organism evidence="9 10">
    <name type="scientific">Clostridium tanneri</name>
    <dbReference type="NCBI Taxonomy" id="3037988"/>
    <lineage>
        <taxon>Bacteria</taxon>
        <taxon>Bacillati</taxon>
        <taxon>Bacillota</taxon>
        <taxon>Clostridia</taxon>
        <taxon>Eubacteriales</taxon>
        <taxon>Clostridiaceae</taxon>
        <taxon>Clostridium</taxon>
    </lineage>
</organism>
<dbReference type="Gene3D" id="3.30.70.3340">
    <property type="match status" value="1"/>
</dbReference>
<gene>
    <name evidence="9" type="ORF">P8V03_07475</name>
</gene>
<evidence type="ECO:0000256" key="3">
    <source>
        <dbReference type="ARBA" id="ARBA00022617"/>
    </source>
</evidence>
<dbReference type="Proteomes" id="UP001281656">
    <property type="component" value="Unassembled WGS sequence"/>
</dbReference>
<feature type="domain" description="4Fe-4S ferredoxin-type" evidence="8">
    <location>
        <begin position="185"/>
        <end position="214"/>
    </location>
</feature>
<keyword evidence="5" id="KW-0560">Oxidoreductase</keyword>
<evidence type="ECO:0000313" key="9">
    <source>
        <dbReference type="EMBL" id="MDW8800993.1"/>
    </source>
</evidence>
<keyword evidence="6" id="KW-0408">Iron</keyword>
<evidence type="ECO:0000256" key="4">
    <source>
        <dbReference type="ARBA" id="ARBA00022723"/>
    </source>
</evidence>
<dbReference type="Gene3D" id="3.30.413.10">
    <property type="entry name" value="Sulfite Reductase Hemoprotein, domain 1"/>
    <property type="match status" value="1"/>
</dbReference>
<evidence type="ECO:0000256" key="6">
    <source>
        <dbReference type="ARBA" id="ARBA00023004"/>
    </source>
</evidence>
<protein>
    <submittedName>
        <fullName evidence="9">4Fe-4S binding protein</fullName>
    </submittedName>
</protein>
<evidence type="ECO:0000256" key="1">
    <source>
        <dbReference type="ARBA" id="ARBA00010429"/>
    </source>
</evidence>
<feature type="domain" description="4Fe-4S ferredoxin-type" evidence="8">
    <location>
        <begin position="156"/>
        <end position="181"/>
    </location>
</feature>
<dbReference type="PROSITE" id="PS00365">
    <property type="entry name" value="NIR_SIR"/>
    <property type="match status" value="1"/>
</dbReference>
<reference evidence="9 10" key="1">
    <citation type="submission" date="2023-04" db="EMBL/GenBank/DDBJ databases">
        <title>Clostridium tannerae sp. nov., isolated from the fecal material of an alpaca.</title>
        <authorList>
            <person name="Miller S."/>
            <person name="Hendry M."/>
            <person name="King J."/>
            <person name="Sankaranarayanan K."/>
            <person name="Lawson P.A."/>
        </authorList>
    </citation>
    <scope>NUCLEOTIDE SEQUENCE [LARGE SCALE GENOMIC DNA]</scope>
    <source>
        <strain evidence="9 10">A1-XYC3</strain>
    </source>
</reference>
<dbReference type="SUPFAM" id="SSF54862">
    <property type="entry name" value="4Fe-4S ferredoxins"/>
    <property type="match status" value="1"/>
</dbReference>
<evidence type="ECO:0000259" key="8">
    <source>
        <dbReference type="PROSITE" id="PS51379"/>
    </source>
</evidence>
<dbReference type="PROSITE" id="PS00198">
    <property type="entry name" value="4FE4S_FER_1"/>
    <property type="match status" value="1"/>
</dbReference>